<dbReference type="SUPFAM" id="SSF53474">
    <property type="entry name" value="alpha/beta-Hydrolases"/>
    <property type="match status" value="1"/>
</dbReference>
<dbReference type="InterPro" id="IPR000073">
    <property type="entry name" value="AB_hydrolase_1"/>
</dbReference>
<sequence length="294" mass="32338">MFPSYLPAEVATLTESTSIALAQEIKLASISTPLSQLEIATTYIHQGEGNTPILLIHGFDSSLLEFRRLIPLLKEKQSTWALDLFGFGFSQRNLDIPLNPENIKTHLYHFWKTLIKQPVILAGASMGGAAAIDFTLTYPEAVEKLILLDSAGLVKQPSIGKFMFPPIDYLATEFLRNPKVRQSISETAYFDKSFASLDARTCAALHLKCLNWNKSLIAFTKSGGYGSFASLISDIKQQTLIIWGKQDNIVGTKGAGKFAKAIPNSKLVWIDNCGHVPHLEKPQLTAGIILDFVG</sequence>
<dbReference type="InterPro" id="IPR029058">
    <property type="entry name" value="AB_hydrolase_fold"/>
</dbReference>
<accession>A0A964BRR3</accession>
<reference evidence="2" key="1">
    <citation type="journal article" date="2021" name="Antonie Van Leeuwenhoek">
        <title>Draft genome and description of Waterburya agarophytonicola gen. nov. sp. nov. (Pleurocapsales, Cyanobacteria): a seaweed symbiont.</title>
        <authorList>
            <person name="Bonthond G."/>
            <person name="Shalygin S."/>
            <person name="Bayer T."/>
            <person name="Weinberger F."/>
        </authorList>
    </citation>
    <scope>NUCLEOTIDE SEQUENCE</scope>
    <source>
        <strain evidence="2">KI4</strain>
    </source>
</reference>
<dbReference type="RefSeq" id="WP_229640023.1">
    <property type="nucleotide sequence ID" value="NZ_JADWDC010000015.1"/>
</dbReference>
<organism evidence="2 3">
    <name type="scientific">Waterburya agarophytonicola KI4</name>
    <dbReference type="NCBI Taxonomy" id="2874699"/>
    <lineage>
        <taxon>Bacteria</taxon>
        <taxon>Bacillati</taxon>
        <taxon>Cyanobacteriota</taxon>
        <taxon>Cyanophyceae</taxon>
        <taxon>Pleurocapsales</taxon>
        <taxon>Hyellaceae</taxon>
        <taxon>Waterburya</taxon>
        <taxon>Waterburya agarophytonicola</taxon>
    </lineage>
</organism>
<comment type="caution">
    <text evidence="2">The sequence shown here is derived from an EMBL/GenBank/DDBJ whole genome shotgun (WGS) entry which is preliminary data.</text>
</comment>
<evidence type="ECO:0000259" key="1">
    <source>
        <dbReference type="Pfam" id="PF00561"/>
    </source>
</evidence>
<dbReference type="PRINTS" id="PR00412">
    <property type="entry name" value="EPOXHYDRLASE"/>
</dbReference>
<evidence type="ECO:0000313" key="2">
    <source>
        <dbReference type="EMBL" id="MCC0176986.1"/>
    </source>
</evidence>
<dbReference type="PANTHER" id="PTHR43689">
    <property type="entry name" value="HYDROLASE"/>
    <property type="match status" value="1"/>
</dbReference>
<gene>
    <name evidence="2" type="ORF">I4641_08350</name>
</gene>
<dbReference type="AlphaFoldDB" id="A0A964BRR3"/>
<protein>
    <submittedName>
        <fullName evidence="2">Alpha/beta hydrolase</fullName>
    </submittedName>
</protein>
<keyword evidence="2" id="KW-0378">Hydrolase</keyword>
<dbReference type="PRINTS" id="PR00111">
    <property type="entry name" value="ABHYDROLASE"/>
</dbReference>
<dbReference type="PANTHER" id="PTHR43689:SF8">
    <property type="entry name" value="ALPHA_BETA-HYDROLASES SUPERFAMILY PROTEIN"/>
    <property type="match status" value="1"/>
</dbReference>
<dbReference type="Proteomes" id="UP000729733">
    <property type="component" value="Unassembled WGS sequence"/>
</dbReference>
<evidence type="ECO:0000313" key="3">
    <source>
        <dbReference type="Proteomes" id="UP000729733"/>
    </source>
</evidence>
<dbReference type="EMBL" id="JADWDC010000015">
    <property type="protein sequence ID" value="MCC0176986.1"/>
    <property type="molecule type" value="Genomic_DNA"/>
</dbReference>
<proteinExistence type="predicted"/>
<dbReference type="InterPro" id="IPR000639">
    <property type="entry name" value="Epox_hydrolase-like"/>
</dbReference>
<dbReference type="Gene3D" id="3.40.50.1820">
    <property type="entry name" value="alpha/beta hydrolase"/>
    <property type="match status" value="1"/>
</dbReference>
<name>A0A964BRR3_9CYAN</name>
<dbReference type="GO" id="GO:0016787">
    <property type="term" value="F:hydrolase activity"/>
    <property type="evidence" value="ECO:0007669"/>
    <property type="project" value="UniProtKB-KW"/>
</dbReference>
<keyword evidence="3" id="KW-1185">Reference proteome</keyword>
<feature type="domain" description="AB hydrolase-1" evidence="1">
    <location>
        <begin position="52"/>
        <end position="282"/>
    </location>
</feature>
<dbReference type="Pfam" id="PF00561">
    <property type="entry name" value="Abhydrolase_1"/>
    <property type="match status" value="1"/>
</dbReference>